<keyword evidence="1" id="KW-0812">Transmembrane</keyword>
<reference evidence="2" key="1">
    <citation type="submission" date="2021-03" db="EMBL/GenBank/DDBJ databases">
        <authorList>
            <person name="Tagirdzhanova G."/>
        </authorList>
    </citation>
    <scope>NUCLEOTIDE SEQUENCE</scope>
</reference>
<name>A0A8H3EEM5_9LECA</name>
<keyword evidence="3" id="KW-1185">Reference proteome</keyword>
<protein>
    <submittedName>
        <fullName evidence="2">Uncharacterized protein</fullName>
    </submittedName>
</protein>
<evidence type="ECO:0000313" key="2">
    <source>
        <dbReference type="EMBL" id="CAF9903839.1"/>
    </source>
</evidence>
<gene>
    <name evidence="2" type="ORF">ALECFALPRED_003004</name>
</gene>
<dbReference type="Proteomes" id="UP000664203">
    <property type="component" value="Unassembled WGS sequence"/>
</dbReference>
<comment type="caution">
    <text evidence="2">The sequence shown here is derived from an EMBL/GenBank/DDBJ whole genome shotgun (WGS) entry which is preliminary data.</text>
</comment>
<keyword evidence="1" id="KW-1133">Transmembrane helix</keyword>
<evidence type="ECO:0000256" key="1">
    <source>
        <dbReference type="SAM" id="Phobius"/>
    </source>
</evidence>
<sequence length="299" mass="31888">MVTSTIYSDSQTVVIDVGSVPATAPWLEQTTYLIDQSGYTTAVLAQTDQPTPGVTLAPVPYPATPTTTAPTPTSVTLTPVPYTTTPTTTVLTLTLVTGRTPMPAVTVAGTVIGVVAGIALTLALVCYLRQRIRSNRLRSKFLLHTSQAAAQAWPPAGRDPSWEEFLKETEEYAERFDESTVLSSEGNGSGLGDESYQGGYRRTYVASAVRCSPSTIAPAQAHLGQPTSILKRPAPLKIANMAQGTFETEDEQDNRDVPATRKLALAKKGVRFGIDQIREFGRTPFGSTAGSVVDHGSEI</sequence>
<feature type="transmembrane region" description="Helical" evidence="1">
    <location>
        <begin position="104"/>
        <end position="128"/>
    </location>
</feature>
<dbReference type="OrthoDB" id="5379860at2759"/>
<proteinExistence type="predicted"/>
<dbReference type="EMBL" id="CAJPDR010000002">
    <property type="protein sequence ID" value="CAF9903839.1"/>
    <property type="molecule type" value="Genomic_DNA"/>
</dbReference>
<evidence type="ECO:0000313" key="3">
    <source>
        <dbReference type="Proteomes" id="UP000664203"/>
    </source>
</evidence>
<dbReference type="AlphaFoldDB" id="A0A8H3EEM5"/>
<accession>A0A8H3EEM5</accession>
<keyword evidence="1" id="KW-0472">Membrane</keyword>
<organism evidence="2 3">
    <name type="scientific">Alectoria fallacina</name>
    <dbReference type="NCBI Taxonomy" id="1903189"/>
    <lineage>
        <taxon>Eukaryota</taxon>
        <taxon>Fungi</taxon>
        <taxon>Dikarya</taxon>
        <taxon>Ascomycota</taxon>
        <taxon>Pezizomycotina</taxon>
        <taxon>Lecanoromycetes</taxon>
        <taxon>OSLEUM clade</taxon>
        <taxon>Lecanoromycetidae</taxon>
        <taxon>Lecanorales</taxon>
        <taxon>Lecanorineae</taxon>
        <taxon>Parmeliaceae</taxon>
        <taxon>Alectoria</taxon>
    </lineage>
</organism>